<dbReference type="PROSITE" id="PS01304">
    <property type="entry name" value="UBIH"/>
    <property type="match status" value="1"/>
</dbReference>
<dbReference type="AlphaFoldDB" id="A0A9D4L7U5"/>
<dbReference type="GO" id="GO:0120538">
    <property type="term" value="F:2-methoxy-6-polyprenolphenol 4-hydroxylase activity"/>
    <property type="evidence" value="ECO:0007669"/>
    <property type="project" value="UniProtKB-EC"/>
</dbReference>
<dbReference type="FunFam" id="3.50.50.60:FF:000021">
    <property type="entry name" value="Ubiquinone biosynthesis monooxygenase COQ6"/>
    <property type="match status" value="1"/>
</dbReference>
<evidence type="ECO:0000256" key="3">
    <source>
        <dbReference type="ARBA" id="ARBA00022630"/>
    </source>
</evidence>
<dbReference type="SUPFAM" id="SSF51905">
    <property type="entry name" value="FAD/NAD(P)-binding domain"/>
    <property type="match status" value="1"/>
</dbReference>
<keyword evidence="11 12" id="KW-0472">Membrane</keyword>
<dbReference type="GO" id="GO:0031314">
    <property type="term" value="C:extrinsic component of mitochondrial inner membrane"/>
    <property type="evidence" value="ECO:0007669"/>
    <property type="project" value="UniProtKB-UniRule"/>
</dbReference>
<keyword evidence="7" id="KW-0809">Transit peptide</keyword>
<dbReference type="HAMAP" id="MF_03193">
    <property type="entry name" value="COQ6_monooxygenase"/>
    <property type="match status" value="1"/>
</dbReference>
<protein>
    <recommendedName>
        <fullName evidence="12">Ubiquinone biosynthesis monooxygenase COQ6, mitochondrial</fullName>
        <ecNumber evidence="12">1.14.15.45</ecNumber>
    </recommendedName>
    <alternativeName>
        <fullName evidence="12">2-methoxy-6-polyprenolphenol 4-hydroxylase</fullName>
        <ecNumber evidence="12">1.14.15.46</ecNumber>
    </alternativeName>
</protein>
<dbReference type="PANTHER" id="PTHR43876">
    <property type="entry name" value="UBIQUINONE BIOSYNTHESIS MONOOXYGENASE COQ6, MITOCHONDRIAL"/>
    <property type="match status" value="1"/>
</dbReference>
<evidence type="ECO:0000313" key="15">
    <source>
        <dbReference type="Proteomes" id="UP000828390"/>
    </source>
</evidence>
<feature type="domain" description="FAD-binding" evidence="13">
    <location>
        <begin position="40"/>
        <end position="418"/>
    </location>
</feature>
<comment type="catalytic activity">
    <reaction evidence="12">
        <text>a 4-hydroxy-3-(all-trans-polyprenyl)benzoate + 2 reduced [2Fe-2S]-[ferredoxin] + O2 + 2 H(+) = a 3,4-dihydroxy-5-(all-trans-polyprenyl)benzoate + 2 oxidized [2Fe-2S]-[ferredoxin] + H2O</text>
        <dbReference type="Rhea" id="RHEA:81195"/>
        <dbReference type="Rhea" id="RHEA-COMP:9514"/>
        <dbReference type="Rhea" id="RHEA-COMP:10000"/>
        <dbReference type="Rhea" id="RHEA-COMP:10001"/>
        <dbReference type="Rhea" id="RHEA-COMP:10930"/>
        <dbReference type="ChEBI" id="CHEBI:15377"/>
        <dbReference type="ChEBI" id="CHEBI:15378"/>
        <dbReference type="ChEBI" id="CHEBI:15379"/>
        <dbReference type="ChEBI" id="CHEBI:33737"/>
        <dbReference type="ChEBI" id="CHEBI:33738"/>
        <dbReference type="ChEBI" id="CHEBI:64694"/>
        <dbReference type="ChEBI" id="CHEBI:78396"/>
        <dbReference type="EC" id="1.14.15.45"/>
    </reaction>
</comment>
<dbReference type="Pfam" id="PF01494">
    <property type="entry name" value="FAD_binding_3"/>
    <property type="match status" value="1"/>
</dbReference>
<evidence type="ECO:0000256" key="7">
    <source>
        <dbReference type="ARBA" id="ARBA00022946"/>
    </source>
</evidence>
<reference evidence="14" key="2">
    <citation type="submission" date="2020-11" db="EMBL/GenBank/DDBJ databases">
        <authorList>
            <person name="McCartney M.A."/>
            <person name="Auch B."/>
            <person name="Kono T."/>
            <person name="Mallez S."/>
            <person name="Becker A."/>
            <person name="Gohl D.M."/>
            <person name="Silverstein K.A.T."/>
            <person name="Koren S."/>
            <person name="Bechman K.B."/>
            <person name="Herman A."/>
            <person name="Abrahante J.E."/>
            <person name="Garbe J."/>
        </authorList>
    </citation>
    <scope>NUCLEOTIDE SEQUENCE</scope>
    <source>
        <strain evidence="14">Duluth1</strain>
        <tissue evidence="14">Whole animal</tissue>
    </source>
</reference>
<keyword evidence="3 12" id="KW-0285">Flavoprotein</keyword>
<proteinExistence type="inferred from homology"/>
<dbReference type="InterPro" id="IPR010971">
    <property type="entry name" value="UbiH/COQ6"/>
</dbReference>
<evidence type="ECO:0000256" key="11">
    <source>
        <dbReference type="ARBA" id="ARBA00023136"/>
    </source>
</evidence>
<evidence type="ECO:0000256" key="12">
    <source>
        <dbReference type="HAMAP-Rule" id="MF_03193"/>
    </source>
</evidence>
<evidence type="ECO:0000256" key="2">
    <source>
        <dbReference type="ARBA" id="ARBA00005349"/>
    </source>
</evidence>
<dbReference type="EC" id="1.14.15.45" evidence="12"/>
<comment type="cofactor">
    <cofactor evidence="1 12">
        <name>FAD</name>
        <dbReference type="ChEBI" id="CHEBI:57692"/>
    </cofactor>
</comment>
<dbReference type="EMBL" id="JAIWYP010000003">
    <property type="protein sequence ID" value="KAH3852894.1"/>
    <property type="molecule type" value="Genomic_DNA"/>
</dbReference>
<comment type="pathway">
    <text evidence="12">Cofactor biosynthesis; ubiquinone biosynthesis.</text>
</comment>
<comment type="catalytic activity">
    <reaction evidence="12">
        <text>a 2-methoxy-6-(all-trans-polyprenyl)phenol + 2 reduced [2Fe-2S]-[ferredoxin] + O2 + 2 H(+) = a 2-methoxy-6-(all-trans-polyprenyl)benzene-1,4-diol + 2 oxidized [2Fe-2S]-[ferredoxin] + H2O</text>
        <dbReference type="Rhea" id="RHEA:81183"/>
        <dbReference type="Rhea" id="RHEA-COMP:9551"/>
        <dbReference type="Rhea" id="RHEA-COMP:10000"/>
        <dbReference type="Rhea" id="RHEA-COMP:10001"/>
        <dbReference type="Rhea" id="RHEA-COMP:10858"/>
        <dbReference type="ChEBI" id="CHEBI:15377"/>
        <dbReference type="ChEBI" id="CHEBI:15378"/>
        <dbReference type="ChEBI" id="CHEBI:15379"/>
        <dbReference type="ChEBI" id="CHEBI:33737"/>
        <dbReference type="ChEBI" id="CHEBI:33738"/>
        <dbReference type="ChEBI" id="CHEBI:62731"/>
        <dbReference type="ChEBI" id="CHEBI:84166"/>
        <dbReference type="EC" id="1.14.15.46"/>
    </reaction>
</comment>
<comment type="subcellular location">
    <subcellularLocation>
        <location evidence="12">Mitochondrion inner membrane</location>
        <topology evidence="12">Peripheral membrane protein</topology>
        <orientation evidence="12">Matrix side</orientation>
    </subcellularLocation>
</comment>
<evidence type="ECO:0000256" key="9">
    <source>
        <dbReference type="ARBA" id="ARBA00023033"/>
    </source>
</evidence>
<dbReference type="Proteomes" id="UP000828390">
    <property type="component" value="Unassembled WGS sequence"/>
</dbReference>
<keyword evidence="10 12" id="KW-0496">Mitochondrion</keyword>
<dbReference type="NCBIfam" id="TIGR01988">
    <property type="entry name" value="Ubi-OHases"/>
    <property type="match status" value="1"/>
</dbReference>
<evidence type="ECO:0000313" key="14">
    <source>
        <dbReference type="EMBL" id="KAH3852894.1"/>
    </source>
</evidence>
<dbReference type="FunFam" id="3.50.50.60:FF:000086">
    <property type="entry name" value="Ubiquinone biosynthesis monooxygenase COQ6, mitochondrial"/>
    <property type="match status" value="1"/>
</dbReference>
<evidence type="ECO:0000256" key="10">
    <source>
        <dbReference type="ARBA" id="ARBA00023128"/>
    </source>
</evidence>
<reference evidence="14" key="1">
    <citation type="journal article" date="2019" name="bioRxiv">
        <title>The Genome of the Zebra Mussel, Dreissena polymorpha: A Resource for Invasive Species Research.</title>
        <authorList>
            <person name="McCartney M.A."/>
            <person name="Auch B."/>
            <person name="Kono T."/>
            <person name="Mallez S."/>
            <person name="Zhang Y."/>
            <person name="Obille A."/>
            <person name="Becker A."/>
            <person name="Abrahante J.E."/>
            <person name="Garbe J."/>
            <person name="Badalamenti J.P."/>
            <person name="Herman A."/>
            <person name="Mangelson H."/>
            <person name="Liachko I."/>
            <person name="Sullivan S."/>
            <person name="Sone E.D."/>
            <person name="Koren S."/>
            <person name="Silverstein K.A.T."/>
            <person name="Beckman K.B."/>
            <person name="Gohl D.M."/>
        </authorList>
    </citation>
    <scope>NUCLEOTIDE SEQUENCE</scope>
    <source>
        <strain evidence="14">Duluth1</strain>
        <tissue evidence="14">Whole animal</tissue>
    </source>
</reference>
<keyword evidence="9 12" id="KW-0503">Monooxygenase</keyword>
<dbReference type="NCBIfam" id="TIGR01989">
    <property type="entry name" value="COQ6"/>
    <property type="match status" value="1"/>
</dbReference>
<organism evidence="14 15">
    <name type="scientific">Dreissena polymorpha</name>
    <name type="common">Zebra mussel</name>
    <name type="synonym">Mytilus polymorpha</name>
    <dbReference type="NCBI Taxonomy" id="45954"/>
    <lineage>
        <taxon>Eukaryota</taxon>
        <taxon>Metazoa</taxon>
        <taxon>Spiralia</taxon>
        <taxon>Lophotrochozoa</taxon>
        <taxon>Mollusca</taxon>
        <taxon>Bivalvia</taxon>
        <taxon>Autobranchia</taxon>
        <taxon>Heteroconchia</taxon>
        <taxon>Euheterodonta</taxon>
        <taxon>Imparidentia</taxon>
        <taxon>Neoheterodontei</taxon>
        <taxon>Myida</taxon>
        <taxon>Dreissenoidea</taxon>
        <taxon>Dreissenidae</taxon>
        <taxon>Dreissena</taxon>
    </lineage>
</organism>
<evidence type="ECO:0000256" key="8">
    <source>
        <dbReference type="ARBA" id="ARBA00023002"/>
    </source>
</evidence>
<dbReference type="GO" id="GO:0016712">
    <property type="term" value="F:oxidoreductase activity, acting on paired donors, with incorporation or reduction of molecular oxygen, reduced flavin or flavoprotein as one donor, and incorporation of one atom of oxygen"/>
    <property type="evidence" value="ECO:0007669"/>
    <property type="project" value="UniProtKB-UniRule"/>
</dbReference>
<keyword evidence="6 12" id="KW-0274">FAD</keyword>
<dbReference type="PRINTS" id="PR00420">
    <property type="entry name" value="RNGMNOXGNASE"/>
</dbReference>
<dbReference type="OrthoDB" id="683240at2759"/>
<dbReference type="InterPro" id="IPR002938">
    <property type="entry name" value="FAD-bd"/>
</dbReference>
<evidence type="ECO:0000256" key="5">
    <source>
        <dbReference type="ARBA" id="ARBA00022792"/>
    </source>
</evidence>
<keyword evidence="5 12" id="KW-0999">Mitochondrion inner membrane</keyword>
<dbReference type="PANTHER" id="PTHR43876:SF7">
    <property type="entry name" value="UBIQUINONE BIOSYNTHESIS MONOOXYGENASE COQ6, MITOCHONDRIAL"/>
    <property type="match status" value="1"/>
</dbReference>
<comment type="similarity">
    <text evidence="2 12">Belongs to the UbiH/COQ6 family.</text>
</comment>
<dbReference type="InterPro" id="IPR051205">
    <property type="entry name" value="UbiH/COQ6_monooxygenase"/>
</dbReference>
<dbReference type="InterPro" id="IPR000689">
    <property type="entry name" value="UbQ_mOase_COQ6"/>
</dbReference>
<dbReference type="InterPro" id="IPR018168">
    <property type="entry name" value="Ubi_Hdrlase_CS"/>
</dbReference>
<keyword evidence="4 12" id="KW-0831">Ubiquinone biosynthesis</keyword>
<dbReference type="GO" id="GO:0106364">
    <property type="term" value="F:4-hydroxy-3-all-trans-polyprenylbenzoate oxygenase activity"/>
    <property type="evidence" value="ECO:0007669"/>
    <property type="project" value="UniProtKB-EC"/>
</dbReference>
<keyword evidence="8 12" id="KW-0560">Oxidoreductase</keyword>
<dbReference type="GO" id="GO:0071949">
    <property type="term" value="F:FAD binding"/>
    <property type="evidence" value="ECO:0007669"/>
    <property type="project" value="InterPro"/>
</dbReference>
<accession>A0A9D4L7U5</accession>
<evidence type="ECO:0000259" key="13">
    <source>
        <dbReference type="Pfam" id="PF01494"/>
    </source>
</evidence>
<comment type="subunit">
    <text evidence="12">Component of a multi-subunit COQ enzyme complex.</text>
</comment>
<comment type="caution">
    <text evidence="14">The sequence shown here is derived from an EMBL/GenBank/DDBJ whole genome shotgun (WGS) entry which is preliminary data.</text>
</comment>
<name>A0A9D4L7U5_DREPO</name>
<comment type="function">
    <text evidence="12">FAD-dependent monooxygenase required for two non-consecutive steps during ubiquinone biosynthesis. Required for the C5-ring hydroxylation during ubiquinone biosynthesis by catalyzing the hydroxylation of 4-hydroxy-3-(all-trans-polyprenyl)benzoic acid to 3,4-dihydroxy-5-(all-trans-polyprenyl)benzoic acid. Also acts downstream of coq4, for the C1-hydroxylation during ubiquinone biosynthesis by catalyzing the hydroxylation of 2-methoxy-6-(all-trans-polyprenyl)phenol to 2-methoxy-6-(all-trans-polyprenyl)benzene-1,4-diol. The electrons required for the hydroxylation reaction are funneled indirectly to coq6 from NADPH via a ferredoxin/ferredoxin reductase system.</text>
</comment>
<gene>
    <name evidence="14" type="ORF">DPMN_095415</name>
</gene>
<dbReference type="EC" id="1.14.15.46" evidence="12"/>
<sequence>MATQILQKCSLCFATARQLGTLHAYASRRYTSHDVQTADIVISGGGMVGAGMACALGHESLLQNRRIVLLEAAPKKGFSLTEKYGNRTCTLSPASVSLFEKCGVWSKVENMRCQKVLRMQVWESCSNALISFNPTDEADEIAYVAENDVIQEALTQRLEEMKDRIEVMYNTSADSVAVPGVDKELASNAWVEIKLNNGQVLKTKLLIGSDGMNSLVRKTCQFHTLSLSYNQRGVVAVVKIDETNNNVAWQRFLPTGPIALLPMSSTAMSLIWTTSPEHANQLMSLDEESFIDAVNDAYIHDRDMNSTAGQVSDMFQKVLQNIMPGGVAMHQLPPIITGVQSGSRGAFPLGLTHASNYVRHRVALIGDAAHRIHPLAGQGVNLGFGDVIKLSEVIAKAAANGSDLGSLTYLKEYETSRQRKVLPVMATIDGLQRLYSTDATPIVLLRSLGLQATNALGPLKDYIIKGASSS</sequence>
<evidence type="ECO:0000256" key="6">
    <source>
        <dbReference type="ARBA" id="ARBA00022827"/>
    </source>
</evidence>
<dbReference type="Gene3D" id="3.50.50.60">
    <property type="entry name" value="FAD/NAD(P)-binding domain"/>
    <property type="match status" value="2"/>
</dbReference>
<evidence type="ECO:0000256" key="4">
    <source>
        <dbReference type="ARBA" id="ARBA00022688"/>
    </source>
</evidence>
<keyword evidence="15" id="KW-1185">Reference proteome</keyword>
<evidence type="ECO:0000256" key="1">
    <source>
        <dbReference type="ARBA" id="ARBA00001974"/>
    </source>
</evidence>
<dbReference type="InterPro" id="IPR036188">
    <property type="entry name" value="FAD/NAD-bd_sf"/>
</dbReference>